<proteinExistence type="inferred from homology"/>
<dbReference type="Gene3D" id="2.80.10.50">
    <property type="match status" value="1"/>
</dbReference>
<comment type="similarity">
    <text evidence="1">Belongs to the heparin-binding growth factors family.</text>
</comment>
<evidence type="ECO:0000313" key="3">
    <source>
        <dbReference type="Proteomes" id="UP000203768"/>
    </source>
</evidence>
<keyword evidence="3" id="KW-1185">Reference proteome</keyword>
<reference evidence="2 3" key="1">
    <citation type="journal article" date="2013" name="Virus Genes">
        <title>The genome of a baculovirus isolated from Hemileuca sp. encodes a serpin ortholog.</title>
        <authorList>
            <person name="Rohrmann G.F."/>
            <person name="Erlandson M.A."/>
            <person name="Theilmann D.A."/>
        </authorList>
    </citation>
    <scope>NUCLEOTIDE SEQUENCE [LARGE SCALE GENOMIC DNA]</scope>
</reference>
<evidence type="ECO:0000313" key="2">
    <source>
        <dbReference type="EMBL" id="AGR56874.1"/>
    </source>
</evidence>
<gene>
    <name evidence="2" type="ORF">Hesp122</name>
</gene>
<dbReference type="EMBL" id="KF158713">
    <property type="protein sequence ID" value="AGR56874.1"/>
    <property type="molecule type" value="Genomic_DNA"/>
</dbReference>
<dbReference type="Pfam" id="PF00167">
    <property type="entry name" value="FGF"/>
    <property type="match status" value="1"/>
</dbReference>
<dbReference type="GO" id="GO:0008083">
    <property type="term" value="F:growth factor activity"/>
    <property type="evidence" value="ECO:0007669"/>
    <property type="project" value="InterPro"/>
</dbReference>
<dbReference type="GeneID" id="16489523"/>
<dbReference type="CDD" id="cd23311">
    <property type="entry name" value="beta-trefoil_FGF_Bnl-like"/>
    <property type="match status" value="1"/>
</dbReference>
<protein>
    <submittedName>
        <fullName evidence="2">Fgf</fullName>
    </submittedName>
</protein>
<organism evidence="2 3">
    <name type="scientific">Hemileuca sp. nucleopolyhedrovirus</name>
    <dbReference type="NCBI Taxonomy" id="1367203"/>
    <lineage>
        <taxon>Viruses</taxon>
        <taxon>Viruses incertae sedis</taxon>
        <taxon>Naldaviricetes</taxon>
        <taxon>Lefavirales</taxon>
        <taxon>Baculoviridae</taxon>
        <taxon>Alphabaculovirus</taxon>
        <taxon>Alphabaculovirus heleucae</taxon>
        <taxon>Hemileuca species nucleopolyhedrovirus</taxon>
    </lineage>
</organism>
<name>S5MQJ9_9ABAC</name>
<accession>S5MQJ9</accession>
<evidence type="ECO:0000256" key="1">
    <source>
        <dbReference type="ARBA" id="ARBA00007936"/>
    </source>
</evidence>
<dbReference type="RefSeq" id="YP_008378338.1">
    <property type="nucleotide sequence ID" value="NC_021923.1"/>
</dbReference>
<dbReference type="Proteomes" id="UP000203768">
    <property type="component" value="Segment"/>
</dbReference>
<dbReference type="OrthoDB" id="23683at10239"/>
<dbReference type="SUPFAM" id="SSF50353">
    <property type="entry name" value="Cytokine"/>
    <property type="match status" value="1"/>
</dbReference>
<sequence>MSAFFAFKLLLLVTSTKTMMIETTTPSTTVAAWYSTSTSLIQLSVNGYYVSANSDGLVAATRSLSRETLWSRLESRNGEIMLRSPLYCFFVCINDCGQVYSVLSPNKECRFIEHVNERNYTSFHVHSNGMFLGVKRPTKLQKATLSSTIYGNKKNETWHNNNFIVVNHTSAMSKTALITIGRRCSDDFDTSRLNTKLRKKCKIERKSLEIVEVNNEIVLSEEEETQDNIETDYAHAMKKKKTMTRRSGTLGDRETYETDDALSIPEMIKISKDKTFYNVDEEPEIEIMVLPDSVTTMKVMTTTTPTTTTTMSMTMKSDRLDRMVEKLLNVPKDADIDTTNDGDDGDGDDYEKSSFMLNKYIFKDCKFIKE</sequence>
<dbReference type="InterPro" id="IPR008996">
    <property type="entry name" value="IL1/FGF"/>
</dbReference>
<dbReference type="SMART" id="SM00442">
    <property type="entry name" value="FGF"/>
    <property type="match status" value="1"/>
</dbReference>
<dbReference type="KEGG" id="vg:16489523"/>
<dbReference type="InterPro" id="IPR002209">
    <property type="entry name" value="Fibroblast_GF_fam"/>
</dbReference>